<dbReference type="InterPro" id="IPR046791">
    <property type="entry name" value="Polycystin_dom"/>
</dbReference>
<dbReference type="PANTHER" id="PTHR46730:SF4">
    <property type="entry name" value="POLYCYSTIC KIDNEY DISEASE PROTEIN 1-LIKE 1"/>
    <property type="match status" value="1"/>
</dbReference>
<dbReference type="PROSITE" id="PS50221">
    <property type="entry name" value="GAIN_B"/>
    <property type="match status" value="1"/>
</dbReference>
<evidence type="ECO:0000256" key="1">
    <source>
        <dbReference type="ARBA" id="ARBA00004141"/>
    </source>
</evidence>
<keyword evidence="4" id="KW-0677">Repeat</keyword>
<dbReference type="EMBL" id="VEVO01000017">
    <property type="protein sequence ID" value="KAF0028190.1"/>
    <property type="molecule type" value="Genomic_DNA"/>
</dbReference>
<evidence type="ECO:0000256" key="7">
    <source>
        <dbReference type="ARBA" id="ARBA00023157"/>
    </source>
</evidence>
<keyword evidence="6 8" id="KW-0472">Membrane</keyword>
<keyword evidence="5 8" id="KW-1133">Transmembrane helix</keyword>
<name>A0A6A4S9A2_SCOMX</name>
<dbReference type="Proteomes" id="UP000438429">
    <property type="component" value="Unassembled WGS sequence"/>
</dbReference>
<evidence type="ECO:0000256" key="2">
    <source>
        <dbReference type="ARBA" id="ARBA00007200"/>
    </source>
</evidence>
<comment type="subcellular location">
    <subcellularLocation>
        <location evidence="1">Membrane</location>
        <topology evidence="1">Multi-pass membrane protein</topology>
    </subcellularLocation>
</comment>
<sequence>MSDRISYSLTVVSSQCLSWDDQQGAWTHEGCRTQQTDTTTAVNCSCVQLRPLTVVQQQIQSSHGTADLDPFLSVSHDLTVVLVLVLCVCLYVPGLAACKRADVISEENGRVHYLPDNSPVDPHLYAVTIHTGLCSAASMSAKMLRFKLSDLLADFHIWMSVYSCPCPNLFTRTQRLSVCLLLLLGYACVNTVIISQMDDQGTDLLSVSTSILESKDTDKEPMNQPDVIVRKGDGLTVESRTGPVLRNLLLISKGEDADHVSQIKEIERSMFCGTQKDPVSSMRDEDKVKARRVGPTYQRCHYLAWALCLLLSLSCLALSGVLGMRIDYENDFMSVQRHEDWWKWTRSSLLNLLYKNASAKTEASDVTLVPERFRSFLSGSRTSTYPHSIVTVPTATPPSTCGRLGCYSGPSTTVGLGHTKSDAASKLNLLHSGGWFGRRTVALKVQFTLFSPAPNLFTSVTLLAEQSPTNVLLPSSKVQSARVYRTTAVWDYVVMVCQLIFLFMSLLQLCIQVCTARQQGLMGYWRTPCNWLEVALLTVSLVYYVYHIHHSIIIMDAVEQLHRHRGHVEVSTLASWEQLIAVVSSSVRGAKRSQSRRDVFTAAELASYVRRRVFEFAGRRKPKWTDDHVESRMYYLEEFESLVDELLFRLTALSNGLHHTLPPKLHHYLEEHSPVTSPIQEPSNTDTKEFARTQMKEETIRSKLELEMLQLPQQRGQRRCDPSLDVVSAFDNQQQTGGREEENSDDGELRSYFRGQNCLSPPESASSIRIWTQDVLEKRADQWTGTTQATHTEVVVEVLVHEEPGSAGGS</sequence>
<evidence type="ECO:0000256" key="3">
    <source>
        <dbReference type="ARBA" id="ARBA00022692"/>
    </source>
</evidence>
<comment type="similarity">
    <text evidence="2">Belongs to the polycystin family.</text>
</comment>
<evidence type="ECO:0000313" key="11">
    <source>
        <dbReference type="Proteomes" id="UP000438429"/>
    </source>
</evidence>
<evidence type="ECO:0000256" key="5">
    <source>
        <dbReference type="ARBA" id="ARBA00022989"/>
    </source>
</evidence>
<comment type="caution">
    <text evidence="10">The sequence shown here is derived from an EMBL/GenBank/DDBJ whole genome shotgun (WGS) entry which is preliminary data.</text>
</comment>
<proteinExistence type="inferred from homology"/>
<dbReference type="GO" id="GO:0006816">
    <property type="term" value="P:calcium ion transport"/>
    <property type="evidence" value="ECO:0007669"/>
    <property type="project" value="TreeGrafter"/>
</dbReference>
<feature type="transmembrane region" description="Helical" evidence="8">
    <location>
        <begin position="489"/>
        <end position="509"/>
    </location>
</feature>
<dbReference type="AlphaFoldDB" id="A0A6A4S9A2"/>
<accession>A0A6A4S9A2</accession>
<evidence type="ECO:0000256" key="4">
    <source>
        <dbReference type="ARBA" id="ARBA00022737"/>
    </source>
</evidence>
<dbReference type="PANTHER" id="PTHR46730">
    <property type="entry name" value="POLYCYSTIN-1"/>
    <property type="match status" value="1"/>
</dbReference>
<protein>
    <recommendedName>
        <fullName evidence="9">GAIN-B domain-containing protein</fullName>
    </recommendedName>
</protein>
<keyword evidence="7" id="KW-1015">Disulfide bond</keyword>
<dbReference type="Pfam" id="PF01825">
    <property type="entry name" value="GPS"/>
    <property type="match status" value="1"/>
</dbReference>
<dbReference type="GO" id="GO:0005261">
    <property type="term" value="F:monoatomic cation channel activity"/>
    <property type="evidence" value="ECO:0007669"/>
    <property type="project" value="TreeGrafter"/>
</dbReference>
<dbReference type="Pfam" id="PF20519">
    <property type="entry name" value="Polycystin_dom"/>
    <property type="match status" value="1"/>
</dbReference>
<dbReference type="InterPro" id="IPR057244">
    <property type="entry name" value="GAIN_B"/>
</dbReference>
<evidence type="ECO:0000259" key="9">
    <source>
        <dbReference type="PROSITE" id="PS50221"/>
    </source>
</evidence>
<gene>
    <name evidence="10" type="ORF">F2P81_019277</name>
</gene>
<dbReference type="InterPro" id="IPR000203">
    <property type="entry name" value="GPS"/>
</dbReference>
<feature type="transmembrane region" description="Helical" evidence="8">
    <location>
        <begin position="78"/>
        <end position="98"/>
    </location>
</feature>
<feature type="domain" description="GAIN-B" evidence="9">
    <location>
        <begin position="1"/>
        <end position="62"/>
    </location>
</feature>
<feature type="transmembrane region" description="Helical" evidence="8">
    <location>
        <begin position="302"/>
        <end position="324"/>
    </location>
</feature>
<dbReference type="GO" id="GO:0005886">
    <property type="term" value="C:plasma membrane"/>
    <property type="evidence" value="ECO:0007669"/>
    <property type="project" value="TreeGrafter"/>
</dbReference>
<evidence type="ECO:0000256" key="6">
    <source>
        <dbReference type="ARBA" id="ARBA00023136"/>
    </source>
</evidence>
<evidence type="ECO:0000256" key="8">
    <source>
        <dbReference type="SAM" id="Phobius"/>
    </source>
</evidence>
<organism evidence="10 11">
    <name type="scientific">Scophthalmus maximus</name>
    <name type="common">Turbot</name>
    <name type="synonym">Psetta maxima</name>
    <dbReference type="NCBI Taxonomy" id="52904"/>
    <lineage>
        <taxon>Eukaryota</taxon>
        <taxon>Metazoa</taxon>
        <taxon>Chordata</taxon>
        <taxon>Craniata</taxon>
        <taxon>Vertebrata</taxon>
        <taxon>Euteleostomi</taxon>
        <taxon>Actinopterygii</taxon>
        <taxon>Neopterygii</taxon>
        <taxon>Teleostei</taxon>
        <taxon>Neoteleostei</taxon>
        <taxon>Acanthomorphata</taxon>
        <taxon>Carangaria</taxon>
        <taxon>Pleuronectiformes</taxon>
        <taxon>Pleuronectoidei</taxon>
        <taxon>Scophthalmidae</taxon>
        <taxon>Scophthalmus</taxon>
    </lineage>
</organism>
<feature type="transmembrane region" description="Helical" evidence="8">
    <location>
        <begin position="178"/>
        <end position="197"/>
    </location>
</feature>
<evidence type="ECO:0000313" key="10">
    <source>
        <dbReference type="EMBL" id="KAF0028190.1"/>
    </source>
</evidence>
<reference evidence="10 11" key="1">
    <citation type="submission" date="2019-06" db="EMBL/GenBank/DDBJ databases">
        <title>Draft genomes of female and male turbot (Scophthalmus maximus).</title>
        <authorList>
            <person name="Xu H."/>
            <person name="Xu X.-W."/>
            <person name="Shao C."/>
            <person name="Chen S."/>
        </authorList>
    </citation>
    <scope>NUCLEOTIDE SEQUENCE [LARGE SCALE GENOMIC DNA]</scope>
    <source>
        <strain evidence="10">Ysfricsl-2016a</strain>
        <tissue evidence="10">Blood</tissue>
    </source>
</reference>
<keyword evidence="3 8" id="KW-0812">Transmembrane</keyword>